<organism evidence="2 3">
    <name type="scientific">Ideonella aquatica</name>
    <dbReference type="NCBI Taxonomy" id="2824119"/>
    <lineage>
        <taxon>Bacteria</taxon>
        <taxon>Pseudomonadati</taxon>
        <taxon>Pseudomonadota</taxon>
        <taxon>Betaproteobacteria</taxon>
        <taxon>Burkholderiales</taxon>
        <taxon>Sphaerotilaceae</taxon>
        <taxon>Ideonella</taxon>
    </lineage>
</organism>
<evidence type="ECO:0000256" key="1">
    <source>
        <dbReference type="SAM" id="MobiDB-lite"/>
    </source>
</evidence>
<sequence length="69" mass="6902">MGADTPARWDARQRALLEAMGVVVWTPSAAALAAGEAPAAPQTVPQPAPAPAPVRAAAPPRPAARPESA</sequence>
<dbReference type="Proteomes" id="UP000678374">
    <property type="component" value="Unassembled WGS sequence"/>
</dbReference>
<feature type="compositionally biased region" description="Low complexity" evidence="1">
    <location>
        <begin position="32"/>
        <end position="43"/>
    </location>
</feature>
<proteinExistence type="predicted"/>
<evidence type="ECO:0000313" key="3">
    <source>
        <dbReference type="Proteomes" id="UP000678374"/>
    </source>
</evidence>
<comment type="caution">
    <text evidence="2">The sequence shown here is derived from an EMBL/GenBank/DDBJ whole genome shotgun (WGS) entry which is preliminary data.</text>
</comment>
<reference evidence="2" key="1">
    <citation type="submission" date="2021-04" db="EMBL/GenBank/DDBJ databases">
        <title>The genome sequence of Ideonella sp. 4Y11.</title>
        <authorList>
            <person name="Liu Y."/>
        </authorList>
    </citation>
    <scope>NUCLEOTIDE SEQUENCE</scope>
    <source>
        <strain evidence="2">4Y11</strain>
    </source>
</reference>
<protein>
    <submittedName>
        <fullName evidence="2">Uracil-DNA glycosylase</fullName>
    </submittedName>
</protein>
<feature type="region of interest" description="Disordered" evidence="1">
    <location>
        <begin position="32"/>
        <end position="69"/>
    </location>
</feature>
<accession>A0A941BMC8</accession>
<gene>
    <name evidence="2" type="ORF">KAK06_23325</name>
</gene>
<dbReference type="AlphaFoldDB" id="A0A941BMC8"/>
<evidence type="ECO:0000313" key="2">
    <source>
        <dbReference type="EMBL" id="MBQ0961888.1"/>
    </source>
</evidence>
<name>A0A941BMC8_9BURK</name>
<feature type="non-terminal residue" evidence="2">
    <location>
        <position position="69"/>
    </location>
</feature>
<keyword evidence="3" id="KW-1185">Reference proteome</keyword>
<dbReference type="EMBL" id="JAGQDE010000044">
    <property type="protein sequence ID" value="MBQ0961888.1"/>
    <property type="molecule type" value="Genomic_DNA"/>
</dbReference>